<proteinExistence type="predicted"/>
<dbReference type="AlphaFoldDB" id="A0A382FD02"/>
<feature type="non-terminal residue" evidence="1">
    <location>
        <position position="1"/>
    </location>
</feature>
<organism evidence="1">
    <name type="scientific">marine metagenome</name>
    <dbReference type="NCBI Taxonomy" id="408172"/>
    <lineage>
        <taxon>unclassified sequences</taxon>
        <taxon>metagenomes</taxon>
        <taxon>ecological metagenomes</taxon>
    </lineage>
</organism>
<evidence type="ECO:0000313" key="1">
    <source>
        <dbReference type="EMBL" id="SVB60174.1"/>
    </source>
</evidence>
<reference evidence="1" key="1">
    <citation type="submission" date="2018-05" db="EMBL/GenBank/DDBJ databases">
        <authorList>
            <person name="Lanie J.A."/>
            <person name="Ng W.-L."/>
            <person name="Kazmierczak K.M."/>
            <person name="Andrzejewski T.M."/>
            <person name="Davidsen T.M."/>
            <person name="Wayne K.J."/>
            <person name="Tettelin H."/>
            <person name="Glass J.I."/>
            <person name="Rusch D."/>
            <person name="Podicherti R."/>
            <person name="Tsui H.-C.T."/>
            <person name="Winkler M.E."/>
        </authorList>
    </citation>
    <scope>NUCLEOTIDE SEQUENCE</scope>
</reference>
<name>A0A382FD02_9ZZZZ</name>
<accession>A0A382FD02</accession>
<protein>
    <submittedName>
        <fullName evidence="1">Uncharacterized protein</fullName>
    </submittedName>
</protein>
<sequence length="71" mass="8317">VNKKEPNKHDKCVVCHEITEYAEMDHILVRDFYIEGVGQLCQVCFDSASKEDQMVRYEESLKETDWGHQPS</sequence>
<gene>
    <name evidence="1" type="ORF">METZ01_LOCUS213028</name>
</gene>
<dbReference type="EMBL" id="UINC01048981">
    <property type="protein sequence ID" value="SVB60174.1"/>
    <property type="molecule type" value="Genomic_DNA"/>
</dbReference>